<sequence length="69" mass="7117">MSRSSTFAASLLIAVACIAGTGATAPAAAADSCVDQALQPCNKRIVDAAFPRWEAGGGNPAQLERRTRR</sequence>
<keyword evidence="1" id="KW-0732">Signal</keyword>
<feature type="signal peptide" evidence="1">
    <location>
        <begin position="1"/>
        <end position="29"/>
    </location>
</feature>
<evidence type="ECO:0000313" key="2">
    <source>
        <dbReference type="EMBL" id="MCC4620730.1"/>
    </source>
</evidence>
<name>A0ABS8HHV4_9XANT</name>
<comment type="caution">
    <text evidence="2">The sequence shown here is derived from an EMBL/GenBank/DDBJ whole genome shotgun (WGS) entry which is preliminary data.</text>
</comment>
<organism evidence="2 3">
    <name type="scientific">Xanthomonas cassavae CFBP 4642</name>
    <dbReference type="NCBI Taxonomy" id="1219375"/>
    <lineage>
        <taxon>Bacteria</taxon>
        <taxon>Pseudomonadati</taxon>
        <taxon>Pseudomonadota</taxon>
        <taxon>Gammaproteobacteria</taxon>
        <taxon>Lysobacterales</taxon>
        <taxon>Lysobacteraceae</taxon>
        <taxon>Xanthomonas</taxon>
    </lineage>
</organism>
<evidence type="ECO:0000313" key="3">
    <source>
        <dbReference type="Proteomes" id="UP001199206"/>
    </source>
</evidence>
<dbReference type="Proteomes" id="UP001199206">
    <property type="component" value="Unassembled WGS sequence"/>
</dbReference>
<evidence type="ECO:0000256" key="1">
    <source>
        <dbReference type="SAM" id="SignalP"/>
    </source>
</evidence>
<dbReference type="RefSeq" id="WP_029220840.1">
    <property type="nucleotide sequence ID" value="NZ_CAWLZN010000001.1"/>
</dbReference>
<dbReference type="EMBL" id="JAJGQJ010000024">
    <property type="protein sequence ID" value="MCC4620730.1"/>
    <property type="molecule type" value="Genomic_DNA"/>
</dbReference>
<proteinExistence type="predicted"/>
<gene>
    <name evidence="2" type="ORF">LL965_11765</name>
</gene>
<dbReference type="PROSITE" id="PS51257">
    <property type="entry name" value="PROKAR_LIPOPROTEIN"/>
    <property type="match status" value="1"/>
</dbReference>
<reference evidence="2 3" key="1">
    <citation type="submission" date="2021-10" db="EMBL/GenBank/DDBJ databases">
        <title>Genome sequencing of Xanthomonas strains from NCPPB.</title>
        <authorList>
            <person name="Hussein R."/>
            <person name="Harrison J."/>
            <person name="Studholme D.J."/>
            <person name="Vicente J."/>
            <person name="Grant M."/>
        </authorList>
    </citation>
    <scope>NUCLEOTIDE SEQUENCE [LARGE SCALE GENOMIC DNA]</scope>
    <source>
        <strain evidence="2 3">NCPPB 101</strain>
    </source>
</reference>
<accession>A0ABS8HHV4</accession>
<keyword evidence="3" id="KW-1185">Reference proteome</keyword>
<protein>
    <submittedName>
        <fullName evidence="2">Uncharacterized protein</fullName>
    </submittedName>
</protein>
<feature type="chain" id="PRO_5046426808" evidence="1">
    <location>
        <begin position="30"/>
        <end position="69"/>
    </location>
</feature>